<dbReference type="InterPro" id="IPR011009">
    <property type="entry name" value="Kinase-like_dom_sf"/>
</dbReference>
<dbReference type="CDD" id="cd06257">
    <property type="entry name" value="DnaJ"/>
    <property type="match status" value="1"/>
</dbReference>
<reference evidence="3" key="1">
    <citation type="journal article" date="2014" name="Int. J. Syst. Evol. Microbiol.">
        <title>Complete genome sequence of Corynebacterium casei LMG S-19264T (=DSM 44701T), isolated from a smear-ripened cheese.</title>
        <authorList>
            <consortium name="US DOE Joint Genome Institute (JGI-PGF)"/>
            <person name="Walter F."/>
            <person name="Albersmeier A."/>
            <person name="Kalinowski J."/>
            <person name="Ruckert C."/>
        </authorList>
    </citation>
    <scope>NUCLEOTIDE SEQUENCE</scope>
    <source>
        <strain evidence="3">CGMCC 4.7430</strain>
    </source>
</reference>
<dbReference type="Proteomes" id="UP000660745">
    <property type="component" value="Unassembled WGS sequence"/>
</dbReference>
<dbReference type="GO" id="GO:0004672">
    <property type="term" value="F:protein kinase activity"/>
    <property type="evidence" value="ECO:0007669"/>
    <property type="project" value="InterPro"/>
</dbReference>
<dbReference type="Gene3D" id="1.10.510.10">
    <property type="entry name" value="Transferase(Phosphotransferase) domain 1"/>
    <property type="match status" value="1"/>
</dbReference>
<dbReference type="EMBL" id="BMNK01000014">
    <property type="protein sequence ID" value="GGP13688.1"/>
    <property type="molecule type" value="Genomic_DNA"/>
</dbReference>
<feature type="region of interest" description="Disordered" evidence="1">
    <location>
        <begin position="279"/>
        <end position="301"/>
    </location>
</feature>
<feature type="region of interest" description="Disordered" evidence="1">
    <location>
        <begin position="105"/>
        <end position="136"/>
    </location>
</feature>
<keyword evidence="4" id="KW-1185">Reference proteome</keyword>
<dbReference type="InterPro" id="IPR000719">
    <property type="entry name" value="Prot_kinase_dom"/>
</dbReference>
<evidence type="ECO:0000256" key="1">
    <source>
        <dbReference type="SAM" id="MobiDB-lite"/>
    </source>
</evidence>
<dbReference type="SUPFAM" id="SSF56112">
    <property type="entry name" value="Protein kinase-like (PK-like)"/>
    <property type="match status" value="1"/>
</dbReference>
<evidence type="ECO:0000313" key="4">
    <source>
        <dbReference type="Proteomes" id="UP000660745"/>
    </source>
</evidence>
<feature type="domain" description="Protein kinase" evidence="2">
    <location>
        <begin position="82"/>
        <end position="363"/>
    </location>
</feature>
<dbReference type="GO" id="GO:0005524">
    <property type="term" value="F:ATP binding"/>
    <property type="evidence" value="ECO:0007669"/>
    <property type="project" value="InterPro"/>
</dbReference>
<evidence type="ECO:0000313" key="3">
    <source>
        <dbReference type="EMBL" id="GGP13688.1"/>
    </source>
</evidence>
<name>A0A918E9L7_9ACTN</name>
<feature type="compositionally biased region" description="Gly residues" evidence="1">
    <location>
        <begin position="279"/>
        <end position="293"/>
    </location>
</feature>
<accession>A0A918E9L7</accession>
<sequence>MTTTFDASGREGGGSMTTAEAEAIVAGARSAAELFAGGSPVRVYRRLARLLHPDVSPGSAAAFARLATLWEIHNQGQRVGHYRVGPPLHKGGTAVLYPAATAAAPDAGSADGPGGRAGSGPDAGVGGRAARGPDAGVGGAGSVGGVVLKVARVPVDSHLLVREATALRELAGNADPRFLPYIPRLIEKFRYKTGATVRQANVISRAPDGFVGLDRIGTGLDPRDVAWIWRRMLVAVGLAHRAGIAHGAVLPRHVLVHPLDHGLILVDWCQAQDLAPTGGTLGTPGGTGAGMSPGGTAPAGARGDVQAVTRCVAGLLGEHPKAMRAFVRGCLLRPPADAWALLAELDELLETLYGPRTYRPLHL</sequence>
<reference evidence="3" key="2">
    <citation type="submission" date="2020-09" db="EMBL/GenBank/DDBJ databases">
        <authorList>
            <person name="Sun Q."/>
            <person name="Zhou Y."/>
        </authorList>
    </citation>
    <scope>NUCLEOTIDE SEQUENCE</scope>
    <source>
        <strain evidence="3">CGMCC 4.7430</strain>
    </source>
</reference>
<feature type="compositionally biased region" description="Gly residues" evidence="1">
    <location>
        <begin position="111"/>
        <end position="136"/>
    </location>
</feature>
<dbReference type="InterPro" id="IPR001623">
    <property type="entry name" value="DnaJ_domain"/>
</dbReference>
<proteinExistence type="predicted"/>
<gene>
    <name evidence="3" type="ORF">GCM10012278_66460</name>
</gene>
<evidence type="ECO:0000259" key="2">
    <source>
        <dbReference type="PROSITE" id="PS50011"/>
    </source>
</evidence>
<dbReference type="AlphaFoldDB" id="A0A918E9L7"/>
<organism evidence="3 4">
    <name type="scientific">Nonomuraea glycinis</name>
    <dbReference type="NCBI Taxonomy" id="2047744"/>
    <lineage>
        <taxon>Bacteria</taxon>
        <taxon>Bacillati</taxon>
        <taxon>Actinomycetota</taxon>
        <taxon>Actinomycetes</taxon>
        <taxon>Streptosporangiales</taxon>
        <taxon>Streptosporangiaceae</taxon>
        <taxon>Nonomuraea</taxon>
    </lineage>
</organism>
<dbReference type="PROSITE" id="PS50011">
    <property type="entry name" value="PROTEIN_KINASE_DOM"/>
    <property type="match status" value="1"/>
</dbReference>
<protein>
    <recommendedName>
        <fullName evidence="2">Protein kinase domain-containing protein</fullName>
    </recommendedName>
</protein>
<dbReference type="RefSeq" id="WP_189142691.1">
    <property type="nucleotide sequence ID" value="NZ_BMNK01000014.1"/>
</dbReference>
<comment type="caution">
    <text evidence="3">The sequence shown here is derived from an EMBL/GenBank/DDBJ whole genome shotgun (WGS) entry which is preliminary data.</text>
</comment>